<dbReference type="GO" id="GO:0016787">
    <property type="term" value="F:hydrolase activity"/>
    <property type="evidence" value="ECO:0007669"/>
    <property type="project" value="UniProtKB-KW"/>
</dbReference>
<dbReference type="InterPro" id="IPR050300">
    <property type="entry name" value="GDXG_lipolytic_enzyme"/>
</dbReference>
<dbReference type="Gene3D" id="3.40.50.1820">
    <property type="entry name" value="alpha/beta hydrolase"/>
    <property type="match status" value="1"/>
</dbReference>
<name>A0ABV3QZ68_9HYPH</name>
<evidence type="ECO:0000313" key="4">
    <source>
        <dbReference type="Proteomes" id="UP001556196"/>
    </source>
</evidence>
<keyword evidence="4" id="KW-1185">Reference proteome</keyword>
<evidence type="ECO:0000259" key="2">
    <source>
        <dbReference type="Pfam" id="PF20434"/>
    </source>
</evidence>
<dbReference type="PANTHER" id="PTHR48081">
    <property type="entry name" value="AB HYDROLASE SUPERFAMILY PROTEIN C4A8.06C"/>
    <property type="match status" value="1"/>
</dbReference>
<reference evidence="3 4" key="1">
    <citation type="submission" date="2024-06" db="EMBL/GenBank/DDBJ databases">
        <authorList>
            <person name="Tuo L."/>
        </authorList>
    </citation>
    <scope>NUCLEOTIDE SEQUENCE [LARGE SCALE GENOMIC DNA]</scope>
    <source>
        <strain evidence="3 4">ZMM04-5</strain>
    </source>
</reference>
<evidence type="ECO:0000313" key="3">
    <source>
        <dbReference type="EMBL" id="MEW9806248.1"/>
    </source>
</evidence>
<dbReference type="EMBL" id="JBFOCI010000002">
    <property type="protein sequence ID" value="MEW9806248.1"/>
    <property type="molecule type" value="Genomic_DNA"/>
</dbReference>
<organism evidence="3 4">
    <name type="scientific">Mesorhizobium marinum</name>
    <dbReference type="NCBI Taxonomy" id="3228790"/>
    <lineage>
        <taxon>Bacteria</taxon>
        <taxon>Pseudomonadati</taxon>
        <taxon>Pseudomonadota</taxon>
        <taxon>Alphaproteobacteria</taxon>
        <taxon>Hyphomicrobiales</taxon>
        <taxon>Phyllobacteriaceae</taxon>
        <taxon>Mesorhizobium</taxon>
    </lineage>
</organism>
<proteinExistence type="predicted"/>
<dbReference type="Pfam" id="PF20434">
    <property type="entry name" value="BD-FAE"/>
    <property type="match status" value="1"/>
</dbReference>
<feature type="domain" description="BD-FAE-like" evidence="2">
    <location>
        <begin position="61"/>
        <end position="180"/>
    </location>
</feature>
<evidence type="ECO:0000256" key="1">
    <source>
        <dbReference type="ARBA" id="ARBA00022801"/>
    </source>
</evidence>
<dbReference type="Proteomes" id="UP001556196">
    <property type="component" value="Unassembled WGS sequence"/>
</dbReference>
<dbReference type="InterPro" id="IPR049492">
    <property type="entry name" value="BD-FAE-like_dom"/>
</dbReference>
<dbReference type="RefSeq" id="WP_367723321.1">
    <property type="nucleotide sequence ID" value="NZ_JBFOCH010000009.1"/>
</dbReference>
<dbReference type="SUPFAM" id="SSF53474">
    <property type="entry name" value="alpha/beta-Hydrolases"/>
    <property type="match status" value="1"/>
</dbReference>
<protein>
    <submittedName>
        <fullName evidence="3">Alpha/beta hydrolase</fullName>
    </submittedName>
</protein>
<dbReference type="InterPro" id="IPR029058">
    <property type="entry name" value="AB_hydrolase_fold"/>
</dbReference>
<comment type="caution">
    <text evidence="3">The sequence shown here is derived from an EMBL/GenBank/DDBJ whole genome shotgun (WGS) entry which is preliminary data.</text>
</comment>
<dbReference type="PANTHER" id="PTHR48081:SF33">
    <property type="entry name" value="KYNURENINE FORMAMIDASE"/>
    <property type="match status" value="1"/>
</dbReference>
<gene>
    <name evidence="3" type="ORF">ABUE31_09660</name>
</gene>
<sequence>MYHHRITDWDDAYANGANIARGDRWPDAWIGPAKAYRDERVAAGRARVDLAYGDGERHRFDLFLPEGAPAGLVIFIHGGYWMRFDQSAWSHLAGGPVARGYAVAMPTYTLCPEIRISGIVAEVAAAANSIAGMVDGPIHLAGHSAGGHLVTRLACTDAPLSAAVRDRLRNIVSISGLHDLRPLMRTAMNETLRIDHAEAMAQSPLFLQPVEGARVTCWVGGGERSEFIRQSKLLAHAWVGVGAATACVEEADRHHMNVIDGLTDPDHALTRELLAD</sequence>
<accession>A0ABV3QZ68</accession>
<keyword evidence="1 3" id="KW-0378">Hydrolase</keyword>